<gene>
    <name evidence="1" type="ORF">A2531_03655</name>
</gene>
<sequence>MTNNKTTKKEIVPYTDEQTKKFIMSASFEYVPKTILKELGEMIPKFLDGDKKERDKMLDKVNDKTMKVMRVYGFETHVPLAESVPEGVRTVAIELSNQLQKEYNCQTPSEFALVEVIANSYARVLDYSRAFNSCQKIEYLSSEKNGYYTMISKEVDKANRQFISALTTLKHIKSPGFDITVKAKTAFVSQNQQINSNKDNKDEKIIDSK</sequence>
<dbReference type="EMBL" id="MFGO01000015">
    <property type="protein sequence ID" value="OGF41023.1"/>
    <property type="molecule type" value="Genomic_DNA"/>
</dbReference>
<organism evidence="1 2">
    <name type="scientific">Candidatus Falkowbacteria bacterium RIFOXYD2_FULL_34_120</name>
    <dbReference type="NCBI Taxonomy" id="1798007"/>
    <lineage>
        <taxon>Bacteria</taxon>
        <taxon>Candidatus Falkowiibacteriota</taxon>
    </lineage>
</organism>
<dbReference type="Proteomes" id="UP000177579">
    <property type="component" value="Unassembled WGS sequence"/>
</dbReference>
<accession>A0A1F5TPX1</accession>
<evidence type="ECO:0000313" key="2">
    <source>
        <dbReference type="Proteomes" id="UP000177579"/>
    </source>
</evidence>
<protein>
    <submittedName>
        <fullName evidence="1">Uncharacterized protein</fullName>
    </submittedName>
</protein>
<dbReference type="AlphaFoldDB" id="A0A1F5TPX1"/>
<reference evidence="1 2" key="1">
    <citation type="journal article" date="2016" name="Nat. Commun.">
        <title>Thousands of microbial genomes shed light on interconnected biogeochemical processes in an aquifer system.</title>
        <authorList>
            <person name="Anantharaman K."/>
            <person name="Brown C.T."/>
            <person name="Hug L.A."/>
            <person name="Sharon I."/>
            <person name="Castelle C.J."/>
            <person name="Probst A.J."/>
            <person name="Thomas B.C."/>
            <person name="Singh A."/>
            <person name="Wilkins M.J."/>
            <person name="Karaoz U."/>
            <person name="Brodie E.L."/>
            <person name="Williams K.H."/>
            <person name="Hubbard S.S."/>
            <person name="Banfield J.F."/>
        </authorList>
    </citation>
    <scope>NUCLEOTIDE SEQUENCE [LARGE SCALE GENOMIC DNA]</scope>
</reference>
<comment type="caution">
    <text evidence="1">The sequence shown here is derived from an EMBL/GenBank/DDBJ whole genome shotgun (WGS) entry which is preliminary data.</text>
</comment>
<name>A0A1F5TPX1_9BACT</name>
<proteinExistence type="predicted"/>
<evidence type="ECO:0000313" key="1">
    <source>
        <dbReference type="EMBL" id="OGF41023.1"/>
    </source>
</evidence>